<reference evidence="3 4" key="1">
    <citation type="submission" date="2016-10" db="EMBL/GenBank/DDBJ databases">
        <authorList>
            <person name="de Groot N.N."/>
        </authorList>
    </citation>
    <scope>NUCLEOTIDE SEQUENCE [LARGE SCALE GENOMIC DNA]</scope>
    <source>
        <strain evidence="3 4">CGMCC 1.10238</strain>
    </source>
</reference>
<protein>
    <submittedName>
        <fullName evidence="2">DUF998 domain-containing protein</fullName>
    </submittedName>
</protein>
<feature type="transmembrane region" description="Helical" evidence="1">
    <location>
        <begin position="127"/>
        <end position="149"/>
    </location>
</feature>
<keyword evidence="1" id="KW-0812">Transmembrane</keyword>
<keyword evidence="1" id="KW-0472">Membrane</keyword>
<sequence length="226" mass="24554">MQTVTTKPVTPISQTAARFSWAAAVLFLILLVALHVIKPEFDPSWRMVSEYAIGSNGWVMSIAFLSLSISCAALFIAIRSQIRTTGGYIGLTLLLISAAAIACAAFFNIDPITASKDTLTTHGNLHGLASMVGNPGLTIAAILISRSLIREQSWSPARRSLLWMSNLIWICLLLMLLTLAVTLLQSGGKFGPNVLIGWPNRLLMAAYCAWLMSVAWHALKLNKQKS</sequence>
<dbReference type="STRING" id="1333845.SAMN04487895_105299"/>
<evidence type="ECO:0000313" key="2">
    <source>
        <dbReference type="EMBL" id="QWU17866.1"/>
    </source>
</evidence>
<feature type="transmembrane region" description="Helical" evidence="1">
    <location>
        <begin position="57"/>
        <end position="76"/>
    </location>
</feature>
<gene>
    <name evidence="2" type="ORF">KP014_12455</name>
    <name evidence="3" type="ORF">SAMN04487895_105299</name>
</gene>
<feature type="transmembrane region" description="Helical" evidence="1">
    <location>
        <begin position="202"/>
        <end position="219"/>
    </location>
</feature>
<accession>A0A1H8MLT6</accession>
<dbReference type="EMBL" id="FODH01000005">
    <property type="protein sequence ID" value="SEO18287.1"/>
    <property type="molecule type" value="Genomic_DNA"/>
</dbReference>
<name>A0A1H8MLT6_9BACL</name>
<feature type="transmembrane region" description="Helical" evidence="1">
    <location>
        <begin position="21"/>
        <end position="37"/>
    </location>
</feature>
<feature type="transmembrane region" description="Helical" evidence="1">
    <location>
        <begin position="161"/>
        <end position="182"/>
    </location>
</feature>
<dbReference type="InterPro" id="IPR009339">
    <property type="entry name" value="DUF998"/>
</dbReference>
<feature type="transmembrane region" description="Helical" evidence="1">
    <location>
        <begin position="88"/>
        <end position="107"/>
    </location>
</feature>
<keyword evidence="5" id="KW-1185">Reference proteome</keyword>
<evidence type="ECO:0000313" key="4">
    <source>
        <dbReference type="Proteomes" id="UP000198809"/>
    </source>
</evidence>
<dbReference type="Pfam" id="PF06197">
    <property type="entry name" value="DUF998"/>
    <property type="match status" value="1"/>
</dbReference>
<evidence type="ECO:0000256" key="1">
    <source>
        <dbReference type="SAM" id="Phobius"/>
    </source>
</evidence>
<evidence type="ECO:0000313" key="3">
    <source>
        <dbReference type="EMBL" id="SEO18287.1"/>
    </source>
</evidence>
<reference evidence="2 5" key="2">
    <citation type="submission" date="2021-06" db="EMBL/GenBank/DDBJ databases">
        <title>Whole genome sequence of Paenibacillus sophorae DSM23020 for comparative genomics.</title>
        <authorList>
            <person name="Kim M.-J."/>
            <person name="Lee G."/>
            <person name="Shin J.-H."/>
        </authorList>
    </citation>
    <scope>NUCLEOTIDE SEQUENCE [LARGE SCALE GENOMIC DNA]</scope>
    <source>
        <strain evidence="2 5">DSM 23020</strain>
    </source>
</reference>
<dbReference type="RefSeq" id="WP_036596452.1">
    <property type="nucleotide sequence ID" value="NZ_CP076607.1"/>
</dbReference>
<dbReference type="Proteomes" id="UP000683429">
    <property type="component" value="Chromosome"/>
</dbReference>
<dbReference type="AlphaFoldDB" id="A0A1H8MLT6"/>
<keyword evidence="1" id="KW-1133">Transmembrane helix</keyword>
<organism evidence="3 4">
    <name type="scientific">Paenibacillus sophorae</name>
    <dbReference type="NCBI Taxonomy" id="1333845"/>
    <lineage>
        <taxon>Bacteria</taxon>
        <taxon>Bacillati</taxon>
        <taxon>Bacillota</taxon>
        <taxon>Bacilli</taxon>
        <taxon>Bacillales</taxon>
        <taxon>Paenibacillaceae</taxon>
        <taxon>Paenibacillus</taxon>
    </lineage>
</organism>
<dbReference type="EMBL" id="CP076607">
    <property type="protein sequence ID" value="QWU17866.1"/>
    <property type="molecule type" value="Genomic_DNA"/>
</dbReference>
<dbReference type="Proteomes" id="UP000198809">
    <property type="component" value="Unassembled WGS sequence"/>
</dbReference>
<evidence type="ECO:0000313" key="5">
    <source>
        <dbReference type="Proteomes" id="UP000683429"/>
    </source>
</evidence>
<dbReference type="OrthoDB" id="8478915at2"/>
<proteinExistence type="predicted"/>